<evidence type="ECO:0000256" key="1">
    <source>
        <dbReference type="ARBA" id="ARBA00022722"/>
    </source>
</evidence>
<dbReference type="GO" id="GO:0016787">
    <property type="term" value="F:hydrolase activity"/>
    <property type="evidence" value="ECO:0007669"/>
    <property type="project" value="UniProtKB-KW"/>
</dbReference>
<dbReference type="PANTHER" id="PTHR34353">
    <property type="entry name" value="CRISPR-ASSOCIATED ENDONUCLEASE CAS1 1"/>
    <property type="match status" value="1"/>
</dbReference>
<evidence type="ECO:0000256" key="2">
    <source>
        <dbReference type="ARBA" id="ARBA00022723"/>
    </source>
</evidence>
<evidence type="ECO:0000256" key="6">
    <source>
        <dbReference type="ARBA" id="ARBA00023118"/>
    </source>
</evidence>
<evidence type="ECO:0000256" key="4">
    <source>
        <dbReference type="ARBA" id="ARBA00022801"/>
    </source>
</evidence>
<keyword evidence="7" id="KW-0238">DNA-binding</keyword>
<keyword evidence="5" id="KW-0460">Magnesium</keyword>
<comment type="caution">
    <text evidence="11">The sequence shown here is derived from an EMBL/GenBank/DDBJ whole genome shotgun (WGS) entry which is preliminary data.</text>
</comment>
<dbReference type="InterPro" id="IPR042211">
    <property type="entry name" value="CRISPR-assoc_Cas1_N"/>
</dbReference>
<dbReference type="GO" id="GO:0004519">
    <property type="term" value="F:endonuclease activity"/>
    <property type="evidence" value="ECO:0007669"/>
    <property type="project" value="UniProtKB-KW"/>
</dbReference>
<evidence type="ECO:0000256" key="10">
    <source>
        <dbReference type="SAM" id="MobiDB-lite"/>
    </source>
</evidence>
<dbReference type="AlphaFoldDB" id="A0A0W8F5K3"/>
<keyword evidence="3" id="KW-0255">Endonuclease</keyword>
<evidence type="ECO:0000256" key="8">
    <source>
        <dbReference type="ARBA" id="ARBA00023211"/>
    </source>
</evidence>
<feature type="region of interest" description="Disordered" evidence="10">
    <location>
        <begin position="342"/>
        <end position="374"/>
    </location>
</feature>
<dbReference type="InterPro" id="IPR050646">
    <property type="entry name" value="Cas1"/>
</dbReference>
<organism evidence="11">
    <name type="scientific">hydrocarbon metagenome</name>
    <dbReference type="NCBI Taxonomy" id="938273"/>
    <lineage>
        <taxon>unclassified sequences</taxon>
        <taxon>metagenomes</taxon>
        <taxon>ecological metagenomes</taxon>
    </lineage>
</organism>
<dbReference type="InterPro" id="IPR042206">
    <property type="entry name" value="CRISPR-assoc_Cas1_C"/>
</dbReference>
<evidence type="ECO:0000256" key="3">
    <source>
        <dbReference type="ARBA" id="ARBA00022759"/>
    </source>
</evidence>
<keyword evidence="8" id="KW-0464">Manganese</keyword>
<dbReference type="GO" id="GO:0043571">
    <property type="term" value="P:maintenance of CRISPR repeat elements"/>
    <property type="evidence" value="ECO:0007669"/>
    <property type="project" value="InterPro"/>
</dbReference>
<feature type="coiled-coil region" evidence="9">
    <location>
        <begin position="107"/>
        <end position="158"/>
    </location>
</feature>
<keyword evidence="6" id="KW-0051">Antiviral defense</keyword>
<keyword evidence="1" id="KW-0540">Nuclease</keyword>
<dbReference type="Gene3D" id="1.20.120.920">
    <property type="entry name" value="CRISPR-associated endonuclease Cas1, C-terminal domain"/>
    <property type="match status" value="1"/>
</dbReference>
<evidence type="ECO:0000256" key="9">
    <source>
        <dbReference type="SAM" id="Coils"/>
    </source>
</evidence>
<accession>A0A0W8F5K3</accession>
<evidence type="ECO:0000256" key="7">
    <source>
        <dbReference type="ARBA" id="ARBA00023125"/>
    </source>
</evidence>
<reference evidence="11" key="1">
    <citation type="journal article" date="2015" name="Proc. Natl. Acad. Sci. U.S.A.">
        <title>Networks of energetic and metabolic interactions define dynamics in microbial communities.</title>
        <authorList>
            <person name="Embree M."/>
            <person name="Liu J.K."/>
            <person name="Al-Bassam M.M."/>
            <person name="Zengler K."/>
        </authorList>
    </citation>
    <scope>NUCLEOTIDE SEQUENCE</scope>
</reference>
<dbReference type="Gene3D" id="3.100.10.20">
    <property type="entry name" value="CRISPR-associated endonuclease Cas1, N-terminal domain"/>
    <property type="match status" value="1"/>
</dbReference>
<feature type="compositionally biased region" description="Basic and acidic residues" evidence="10">
    <location>
        <begin position="342"/>
        <end position="362"/>
    </location>
</feature>
<protein>
    <submittedName>
        <fullName evidence="11">Crispr-associated protein cas1</fullName>
    </submittedName>
</protein>
<dbReference type="Pfam" id="PF01867">
    <property type="entry name" value="Cas_Cas1"/>
    <property type="match status" value="1"/>
</dbReference>
<dbReference type="CDD" id="cd09634">
    <property type="entry name" value="Cas1_I-II-III"/>
    <property type="match status" value="1"/>
</dbReference>
<dbReference type="GO" id="GO:0046872">
    <property type="term" value="F:metal ion binding"/>
    <property type="evidence" value="ECO:0007669"/>
    <property type="project" value="UniProtKB-KW"/>
</dbReference>
<proteinExistence type="inferred from homology"/>
<name>A0A0W8F5K3_9ZZZZ</name>
<keyword evidence="9" id="KW-0175">Coiled coil</keyword>
<evidence type="ECO:0000256" key="5">
    <source>
        <dbReference type="ARBA" id="ARBA00022842"/>
    </source>
</evidence>
<dbReference type="NCBIfam" id="TIGR00287">
    <property type="entry name" value="cas1"/>
    <property type="match status" value="1"/>
</dbReference>
<dbReference type="InterPro" id="IPR002729">
    <property type="entry name" value="CRISPR-assoc_Cas1"/>
</dbReference>
<dbReference type="GO" id="GO:0003677">
    <property type="term" value="F:DNA binding"/>
    <property type="evidence" value="ECO:0007669"/>
    <property type="project" value="UniProtKB-KW"/>
</dbReference>
<gene>
    <name evidence="11" type="ORF">ASZ90_014165</name>
</gene>
<dbReference type="HAMAP" id="MF_01470">
    <property type="entry name" value="Cas1"/>
    <property type="match status" value="1"/>
</dbReference>
<dbReference type="PANTHER" id="PTHR34353:SF2">
    <property type="entry name" value="CRISPR-ASSOCIATED ENDONUCLEASE CAS1 1"/>
    <property type="match status" value="1"/>
</dbReference>
<dbReference type="EMBL" id="LNQE01001511">
    <property type="protein sequence ID" value="KUG16184.1"/>
    <property type="molecule type" value="Genomic_DNA"/>
</dbReference>
<evidence type="ECO:0000313" key="11">
    <source>
        <dbReference type="EMBL" id="KUG16184.1"/>
    </source>
</evidence>
<dbReference type="GO" id="GO:0051607">
    <property type="term" value="P:defense response to virus"/>
    <property type="evidence" value="ECO:0007669"/>
    <property type="project" value="UniProtKB-KW"/>
</dbReference>
<keyword evidence="4" id="KW-0378">Hydrolase</keyword>
<keyword evidence="2" id="KW-0479">Metal-binding</keyword>
<sequence length="374" mass="43077">MQLVINSYGAYLRKNGNCFLVKREDRSFEIAVGKVNSILITTAAYITTDAIKLAVDNNIDIVFLDSHGDPYGRVWHPKLGSTTLIRRRQLEVYDTLDGLNLAKEWGLRKLENQIDLLGRMRKTREEKRDLLDGYILEIENSREQMKRLRGTIESRRQDMLGLEGKAARAYFEAISSIMPEKYRFAGRSRNPAKDEFNALLNYGYGILYSLVEKGCIIAGLDPYLGFLHSDSYNKKSLVFDIIEMFRIYVDETVVFLFSRRMVKDGFFEPLEQGMGLSKEGKAALIESLNKALEEPIPYRGRNVKRRNTIQMECHRIANGLIRPGQEMPDDFDLDILEQEVCRESDGKGREDRGEREEERAQMDESENAQECNRG</sequence>